<feature type="domain" description="ABC transporter" evidence="3">
    <location>
        <begin position="3"/>
        <end position="204"/>
    </location>
</feature>
<dbReference type="InterPro" id="IPR003593">
    <property type="entry name" value="AAA+_ATPase"/>
</dbReference>
<evidence type="ECO:0000256" key="2">
    <source>
        <dbReference type="ARBA" id="ARBA00022840"/>
    </source>
</evidence>
<comment type="caution">
    <text evidence="4">The sequence shown here is derived from an EMBL/GenBank/DDBJ whole genome shotgun (WGS) entry which is preliminary data.</text>
</comment>
<protein>
    <submittedName>
        <fullName evidence="4">ABC transporter ATP-binding protein</fullName>
    </submittedName>
</protein>
<dbReference type="CDD" id="cd03228">
    <property type="entry name" value="ABCC_MRP_Like"/>
    <property type="match status" value="1"/>
</dbReference>
<dbReference type="GO" id="GO:0005524">
    <property type="term" value="F:ATP binding"/>
    <property type="evidence" value="ECO:0007669"/>
    <property type="project" value="UniProtKB-KW"/>
</dbReference>
<evidence type="ECO:0000313" key="4">
    <source>
        <dbReference type="EMBL" id="MCG2587972.1"/>
    </source>
</evidence>
<dbReference type="PROSITE" id="PS50893">
    <property type="entry name" value="ABC_TRANSPORTER_2"/>
    <property type="match status" value="1"/>
</dbReference>
<keyword evidence="1" id="KW-0547">Nucleotide-binding</keyword>
<dbReference type="InterPro" id="IPR039421">
    <property type="entry name" value="Type_1_exporter"/>
</dbReference>
<proteinExistence type="predicted"/>
<reference evidence="4" key="1">
    <citation type="submission" date="2022-01" db="EMBL/GenBank/DDBJ databases">
        <authorList>
            <person name="Wang Y."/>
        </authorList>
    </citation>
    <scope>NUCLEOTIDE SEQUENCE</scope>
    <source>
        <strain evidence="4">WB101</strain>
    </source>
</reference>
<name>A0ABS9KAU4_9BACT</name>
<dbReference type="PANTHER" id="PTHR24221:SF654">
    <property type="entry name" value="ATP-BINDING CASSETTE SUB-FAMILY B MEMBER 6"/>
    <property type="match status" value="1"/>
</dbReference>
<reference evidence="4" key="2">
    <citation type="submission" date="2024-05" db="EMBL/GenBank/DDBJ databases">
        <title>Rhodohalobacter halophilus gen. nov., sp. nov., a moderately halophilic member of the family Balneolaceae.</title>
        <authorList>
            <person name="Xia J."/>
        </authorList>
    </citation>
    <scope>NUCLEOTIDE SEQUENCE</scope>
    <source>
        <strain evidence="4">WB101</strain>
    </source>
</reference>
<dbReference type="InterPro" id="IPR003439">
    <property type="entry name" value="ABC_transporter-like_ATP-bd"/>
</dbReference>
<dbReference type="EMBL" id="JAKLWS010000004">
    <property type="protein sequence ID" value="MCG2587972.1"/>
    <property type="molecule type" value="Genomic_DNA"/>
</dbReference>
<evidence type="ECO:0000259" key="3">
    <source>
        <dbReference type="PROSITE" id="PS50893"/>
    </source>
</evidence>
<accession>A0ABS9KAU4</accession>
<gene>
    <name evidence="4" type="ORF">L6773_05315</name>
</gene>
<keyword evidence="2 4" id="KW-0067">ATP-binding</keyword>
<dbReference type="RefSeq" id="WP_237852816.1">
    <property type="nucleotide sequence ID" value="NZ_JAKLWS010000004.1"/>
</dbReference>
<dbReference type="SUPFAM" id="SSF52540">
    <property type="entry name" value="P-loop containing nucleoside triphosphate hydrolases"/>
    <property type="match status" value="1"/>
</dbReference>
<evidence type="ECO:0000313" key="5">
    <source>
        <dbReference type="Proteomes" id="UP001165366"/>
    </source>
</evidence>
<dbReference type="InterPro" id="IPR025662">
    <property type="entry name" value="Sigma_54_int_dom_ATP-bd_1"/>
</dbReference>
<dbReference type="InterPro" id="IPR027417">
    <property type="entry name" value="P-loop_NTPase"/>
</dbReference>
<dbReference type="Gene3D" id="3.40.50.300">
    <property type="entry name" value="P-loop containing nucleotide triphosphate hydrolases"/>
    <property type="match status" value="1"/>
</dbReference>
<dbReference type="Pfam" id="PF00005">
    <property type="entry name" value="ABC_tran"/>
    <property type="match status" value="1"/>
</dbReference>
<dbReference type="PROSITE" id="PS00675">
    <property type="entry name" value="SIGMA54_INTERACT_1"/>
    <property type="match status" value="1"/>
</dbReference>
<dbReference type="Proteomes" id="UP001165366">
    <property type="component" value="Unassembled WGS sequence"/>
</dbReference>
<dbReference type="SMART" id="SM00382">
    <property type="entry name" value="AAA"/>
    <property type="match status" value="1"/>
</dbReference>
<dbReference type="PANTHER" id="PTHR24221">
    <property type="entry name" value="ATP-BINDING CASSETTE SUB-FAMILY B"/>
    <property type="match status" value="1"/>
</dbReference>
<organism evidence="4 5">
    <name type="scientific">Rhodohalobacter sulfatireducens</name>
    <dbReference type="NCBI Taxonomy" id="2911366"/>
    <lineage>
        <taxon>Bacteria</taxon>
        <taxon>Pseudomonadati</taxon>
        <taxon>Balneolota</taxon>
        <taxon>Balneolia</taxon>
        <taxon>Balneolales</taxon>
        <taxon>Balneolaceae</taxon>
        <taxon>Rhodohalobacter</taxon>
    </lineage>
</organism>
<sequence length="207" mass="23526">MLLEGKNIDFKYGNEIIFKDFSFELNEGEKLVLKGESGSGKSTLFRLILGFEHPNNGEFLYNGSILKNDTLKSFRKETAWLPQDLNIGNGSVKEVIEYPFQFKSSSVEKPDPATIKNLLIDLRLESSILEKSFSDLSTGQRQRIGILICILMNKPLMLLDEPTSALDRESKVKLADLLLNSDRTILSTSHDPFWVERCDRIIEIQPN</sequence>
<evidence type="ECO:0000256" key="1">
    <source>
        <dbReference type="ARBA" id="ARBA00022741"/>
    </source>
</evidence>
<keyword evidence="5" id="KW-1185">Reference proteome</keyword>